<evidence type="ECO:0000256" key="1">
    <source>
        <dbReference type="SAM" id="MobiDB-lite"/>
    </source>
</evidence>
<dbReference type="InterPro" id="IPR056539">
    <property type="entry name" value="NuiA-like"/>
</dbReference>
<comment type="caution">
    <text evidence="2">The sequence shown here is derived from an EMBL/GenBank/DDBJ whole genome shotgun (WGS) entry which is preliminary data.</text>
</comment>
<dbReference type="PANTHER" id="PTHR42093:SF1">
    <property type="match status" value="1"/>
</dbReference>
<accession>A0A1Y2FC73</accession>
<organism evidence="2 3">
    <name type="scientific">Protomyces lactucae-debilis</name>
    <dbReference type="NCBI Taxonomy" id="2754530"/>
    <lineage>
        <taxon>Eukaryota</taxon>
        <taxon>Fungi</taxon>
        <taxon>Dikarya</taxon>
        <taxon>Ascomycota</taxon>
        <taxon>Taphrinomycotina</taxon>
        <taxon>Taphrinomycetes</taxon>
        <taxon>Taphrinales</taxon>
        <taxon>Protomycetaceae</taxon>
        <taxon>Protomyces</taxon>
    </lineage>
</organism>
<proteinExistence type="predicted"/>
<dbReference type="AlphaFoldDB" id="A0A1Y2FC73"/>
<reference evidence="2 3" key="1">
    <citation type="submission" date="2016-07" db="EMBL/GenBank/DDBJ databases">
        <title>Pervasive Adenine N6-methylation of Active Genes in Fungi.</title>
        <authorList>
            <consortium name="DOE Joint Genome Institute"/>
            <person name="Mondo S.J."/>
            <person name="Dannebaum R.O."/>
            <person name="Kuo R.C."/>
            <person name="Labutti K."/>
            <person name="Haridas S."/>
            <person name="Kuo A."/>
            <person name="Salamov A."/>
            <person name="Ahrendt S.R."/>
            <person name="Lipzen A."/>
            <person name="Sullivan W."/>
            <person name="Andreopoulos W.B."/>
            <person name="Clum A."/>
            <person name="Lindquist E."/>
            <person name="Daum C."/>
            <person name="Ramamoorthy G.K."/>
            <person name="Gryganskyi A."/>
            <person name="Culley D."/>
            <person name="Magnuson J.K."/>
            <person name="James T.Y."/>
            <person name="O'Malley M.A."/>
            <person name="Stajich J.E."/>
            <person name="Spatafora J.W."/>
            <person name="Visel A."/>
            <person name="Grigoriev I.V."/>
        </authorList>
    </citation>
    <scope>NUCLEOTIDE SEQUENCE [LARGE SCALE GENOMIC DNA]</scope>
    <source>
        <strain evidence="2 3">12-1054</strain>
    </source>
</reference>
<sequence>MSTDEAYSSFLDKANSVPEAPPKKKPSNDAQVLADQYLSSESDEPWRAFTSNKTDELEDAAAFAKLVEQSGDASFAEIEAYEDHKQVIRYVRERISGAEHGKAEVHVLEITDGTRIYVYMVAYNKKHRCYEGAQSLKIES</sequence>
<dbReference type="Pfam" id="PF23151">
    <property type="entry name" value="NuiA_2"/>
    <property type="match status" value="1"/>
</dbReference>
<feature type="region of interest" description="Disordered" evidence="1">
    <location>
        <begin position="1"/>
        <end position="29"/>
    </location>
</feature>
<keyword evidence="3" id="KW-1185">Reference proteome</keyword>
<protein>
    <submittedName>
        <fullName evidence="2">Uncharacterized protein</fullName>
    </submittedName>
</protein>
<name>A0A1Y2FC73_PROLT</name>
<gene>
    <name evidence="2" type="ORF">BCR37DRAFT_380800</name>
</gene>
<dbReference type="PANTHER" id="PTHR42093">
    <property type="match status" value="1"/>
</dbReference>
<dbReference type="GeneID" id="63786155"/>
<dbReference type="Proteomes" id="UP000193685">
    <property type="component" value="Unassembled WGS sequence"/>
</dbReference>
<dbReference type="OrthoDB" id="5366485at2759"/>
<evidence type="ECO:0000313" key="3">
    <source>
        <dbReference type="Proteomes" id="UP000193685"/>
    </source>
</evidence>
<dbReference type="RefSeq" id="XP_040724571.1">
    <property type="nucleotide sequence ID" value="XM_040869556.1"/>
</dbReference>
<evidence type="ECO:0000313" key="2">
    <source>
        <dbReference type="EMBL" id="ORY80926.1"/>
    </source>
</evidence>
<dbReference type="EMBL" id="MCFI01000012">
    <property type="protein sequence ID" value="ORY80926.1"/>
    <property type="molecule type" value="Genomic_DNA"/>
</dbReference>